<proteinExistence type="predicted"/>
<dbReference type="PROSITE" id="PS51007">
    <property type="entry name" value="CYTC"/>
    <property type="match status" value="2"/>
</dbReference>
<dbReference type="EMBL" id="MTEI01000023">
    <property type="protein sequence ID" value="OQW86093.1"/>
    <property type="molecule type" value="Genomic_DNA"/>
</dbReference>
<accession>A0A1W9KPM1</accession>
<dbReference type="Pfam" id="PF13442">
    <property type="entry name" value="Cytochrome_CBB3"/>
    <property type="match status" value="2"/>
</dbReference>
<dbReference type="PRINTS" id="PR00607">
    <property type="entry name" value="CYTCHROMECIE"/>
</dbReference>
<dbReference type="SUPFAM" id="SSF46626">
    <property type="entry name" value="Cytochrome c"/>
    <property type="match status" value="2"/>
</dbReference>
<keyword evidence="1" id="KW-0813">Transport</keyword>
<evidence type="ECO:0000256" key="7">
    <source>
        <dbReference type="SAM" id="SignalP"/>
    </source>
</evidence>
<evidence type="ECO:0000256" key="6">
    <source>
        <dbReference type="PROSITE-ProRule" id="PRU00433"/>
    </source>
</evidence>
<feature type="signal peptide" evidence="7">
    <location>
        <begin position="1"/>
        <end position="28"/>
    </location>
</feature>
<dbReference type="AlphaFoldDB" id="A0A1W9KPM1"/>
<evidence type="ECO:0000256" key="5">
    <source>
        <dbReference type="ARBA" id="ARBA00023004"/>
    </source>
</evidence>
<evidence type="ECO:0000256" key="2">
    <source>
        <dbReference type="ARBA" id="ARBA00022617"/>
    </source>
</evidence>
<dbReference type="GO" id="GO:0009055">
    <property type="term" value="F:electron transfer activity"/>
    <property type="evidence" value="ECO:0007669"/>
    <property type="project" value="InterPro"/>
</dbReference>
<keyword evidence="5 6" id="KW-0408">Iron</keyword>
<evidence type="ECO:0000259" key="8">
    <source>
        <dbReference type="PROSITE" id="PS51007"/>
    </source>
</evidence>
<dbReference type="InterPro" id="IPR002323">
    <property type="entry name" value="Cyt_CIE"/>
</dbReference>
<dbReference type="GO" id="GO:0020037">
    <property type="term" value="F:heme binding"/>
    <property type="evidence" value="ECO:0007669"/>
    <property type="project" value="InterPro"/>
</dbReference>
<keyword evidence="3 6" id="KW-0479">Metal-binding</keyword>
<feature type="domain" description="Cytochrome c" evidence="8">
    <location>
        <begin position="120"/>
        <end position="200"/>
    </location>
</feature>
<comment type="caution">
    <text evidence="9">The sequence shown here is derived from an EMBL/GenBank/DDBJ whole genome shotgun (WGS) entry which is preliminary data.</text>
</comment>
<dbReference type="Gene3D" id="1.10.760.10">
    <property type="entry name" value="Cytochrome c-like domain"/>
    <property type="match status" value="2"/>
</dbReference>
<reference evidence="9 10" key="1">
    <citation type="submission" date="2017-01" db="EMBL/GenBank/DDBJ databases">
        <title>Novel large sulfur bacteria in the metagenomes of groundwater-fed chemosynthetic microbial mats in the Lake Huron basin.</title>
        <authorList>
            <person name="Sharrar A.M."/>
            <person name="Flood B.E."/>
            <person name="Bailey J.V."/>
            <person name="Jones D.S."/>
            <person name="Biddanda B."/>
            <person name="Ruberg S.A."/>
            <person name="Marcus D.N."/>
            <person name="Dick G.J."/>
        </authorList>
    </citation>
    <scope>NUCLEOTIDE SEQUENCE [LARGE SCALE GENOMIC DNA]</scope>
    <source>
        <strain evidence="9">A7</strain>
    </source>
</reference>
<dbReference type="GO" id="GO:0005506">
    <property type="term" value="F:iron ion binding"/>
    <property type="evidence" value="ECO:0007669"/>
    <property type="project" value="InterPro"/>
</dbReference>
<keyword evidence="4" id="KW-0249">Electron transport</keyword>
<name>A0A1W9KPM1_9BURK</name>
<dbReference type="PANTHER" id="PTHR40942">
    <property type="match status" value="1"/>
</dbReference>
<gene>
    <name evidence="9" type="ORF">BWK72_19010</name>
</gene>
<feature type="domain" description="Cytochrome c" evidence="8">
    <location>
        <begin position="28"/>
        <end position="108"/>
    </location>
</feature>
<protein>
    <recommendedName>
        <fullName evidence="8">Cytochrome c domain-containing protein</fullName>
    </recommendedName>
</protein>
<dbReference type="Proteomes" id="UP000192505">
    <property type="component" value="Unassembled WGS sequence"/>
</dbReference>
<evidence type="ECO:0000256" key="1">
    <source>
        <dbReference type="ARBA" id="ARBA00022448"/>
    </source>
</evidence>
<evidence type="ECO:0000313" key="9">
    <source>
        <dbReference type="EMBL" id="OQW86093.1"/>
    </source>
</evidence>
<dbReference type="InterPro" id="IPR009056">
    <property type="entry name" value="Cyt_c-like_dom"/>
</dbReference>
<evidence type="ECO:0000256" key="3">
    <source>
        <dbReference type="ARBA" id="ARBA00022723"/>
    </source>
</evidence>
<evidence type="ECO:0000256" key="4">
    <source>
        <dbReference type="ARBA" id="ARBA00022982"/>
    </source>
</evidence>
<dbReference type="InterPro" id="IPR036909">
    <property type="entry name" value="Cyt_c-like_dom_sf"/>
</dbReference>
<organism evidence="9 10">
    <name type="scientific">Rhodoferax ferrireducens</name>
    <dbReference type="NCBI Taxonomy" id="192843"/>
    <lineage>
        <taxon>Bacteria</taxon>
        <taxon>Pseudomonadati</taxon>
        <taxon>Pseudomonadota</taxon>
        <taxon>Betaproteobacteria</taxon>
        <taxon>Burkholderiales</taxon>
        <taxon>Comamonadaceae</taxon>
        <taxon>Rhodoferax</taxon>
    </lineage>
</organism>
<feature type="chain" id="PRO_5012032191" description="Cytochrome c domain-containing protein" evidence="7">
    <location>
        <begin position="29"/>
        <end position="207"/>
    </location>
</feature>
<keyword evidence="7" id="KW-0732">Signal</keyword>
<evidence type="ECO:0000313" key="10">
    <source>
        <dbReference type="Proteomes" id="UP000192505"/>
    </source>
</evidence>
<sequence length="207" mass="21744">MINRSKTSKVCMTLLGASAFIFVQPVQAADKTGQAVVQEVCAGCHLTGKDGAPVIGDVQGWLSHTKNGLVKLTENAISGIGKMPAHGGQPILTDLEISRAVAFMVSSGKAVDPTKPYASPTSVTAEQLVTTRCAACHEDAKSGAPRLGDFPAWKPRFQKGMDGLMHSAIGGHKGMPSRGGMDNLSDTDMRNAVTYMVVQSATYKAQP</sequence>
<keyword evidence="2 6" id="KW-0349">Heme</keyword>
<dbReference type="PANTHER" id="PTHR40942:SF4">
    <property type="entry name" value="CYTOCHROME C5"/>
    <property type="match status" value="1"/>
</dbReference>